<evidence type="ECO:0000256" key="1">
    <source>
        <dbReference type="SAM" id="Phobius"/>
    </source>
</evidence>
<gene>
    <name evidence="2" type="ORF">GCM10009554_61030</name>
</gene>
<dbReference type="Proteomes" id="UP001500542">
    <property type="component" value="Unassembled WGS sequence"/>
</dbReference>
<reference evidence="3" key="1">
    <citation type="journal article" date="2019" name="Int. J. Syst. Evol. Microbiol.">
        <title>The Global Catalogue of Microorganisms (GCM) 10K type strain sequencing project: providing services to taxonomists for standard genome sequencing and annotation.</title>
        <authorList>
            <consortium name="The Broad Institute Genomics Platform"/>
            <consortium name="The Broad Institute Genome Sequencing Center for Infectious Disease"/>
            <person name="Wu L."/>
            <person name="Ma J."/>
        </authorList>
    </citation>
    <scope>NUCLEOTIDE SEQUENCE [LARGE SCALE GENOMIC DNA]</scope>
    <source>
        <strain evidence="3">JCM 10977</strain>
    </source>
</reference>
<keyword evidence="1" id="KW-1133">Transmembrane helix</keyword>
<evidence type="ECO:0000313" key="3">
    <source>
        <dbReference type="Proteomes" id="UP001500542"/>
    </source>
</evidence>
<accession>A0ABP4BWC9</accession>
<keyword evidence="1" id="KW-0812">Transmembrane</keyword>
<proteinExistence type="predicted"/>
<keyword evidence="1" id="KW-0472">Membrane</keyword>
<evidence type="ECO:0000313" key="2">
    <source>
        <dbReference type="EMBL" id="GAA0954765.1"/>
    </source>
</evidence>
<organism evidence="2 3">
    <name type="scientific">Kribbella koreensis</name>
    <dbReference type="NCBI Taxonomy" id="57909"/>
    <lineage>
        <taxon>Bacteria</taxon>
        <taxon>Bacillati</taxon>
        <taxon>Actinomycetota</taxon>
        <taxon>Actinomycetes</taxon>
        <taxon>Propionibacteriales</taxon>
        <taxon>Kribbellaceae</taxon>
        <taxon>Kribbella</taxon>
    </lineage>
</organism>
<dbReference type="EMBL" id="BAAAHK010000017">
    <property type="protein sequence ID" value="GAA0954765.1"/>
    <property type="molecule type" value="Genomic_DNA"/>
</dbReference>
<keyword evidence="3" id="KW-1185">Reference proteome</keyword>
<feature type="transmembrane region" description="Helical" evidence="1">
    <location>
        <begin position="49"/>
        <end position="69"/>
    </location>
</feature>
<dbReference type="RefSeq" id="WP_343977911.1">
    <property type="nucleotide sequence ID" value="NZ_BAAAHK010000017.1"/>
</dbReference>
<name>A0ABP4BWC9_9ACTN</name>
<comment type="caution">
    <text evidence="2">The sequence shown here is derived from an EMBL/GenBank/DDBJ whole genome shotgun (WGS) entry which is preliminary data.</text>
</comment>
<sequence length="199" mass="20724">MNDDELLARLRSADPAKHAPEPNLDRLLETTMSTDTETRPTRGTYRRRWLPAVAAGVLLAAGGIGWAVAGNSGNSDAPPAAVAPVKAPLKLTIGAAPNAKCRAVEVADLQGMQTAFQGTATAIKGEQVTLHVDHWYKGGDATTVEVQSDADAVLTLLGVDFKVGGTYLVTATDGHVSLCGESGESNPELLSLYKQAFGG</sequence>
<protein>
    <submittedName>
        <fullName evidence="2">Uncharacterized protein</fullName>
    </submittedName>
</protein>